<evidence type="ECO:0000256" key="1">
    <source>
        <dbReference type="SAM" id="SignalP"/>
    </source>
</evidence>
<dbReference type="SMART" id="SM00034">
    <property type="entry name" value="CLECT"/>
    <property type="match status" value="1"/>
</dbReference>
<dbReference type="OrthoDB" id="6157090at2759"/>
<dbReference type="Pfam" id="PF00059">
    <property type="entry name" value="Lectin_C"/>
    <property type="match status" value="1"/>
</dbReference>
<dbReference type="InterPro" id="IPR001304">
    <property type="entry name" value="C-type_lectin-like"/>
</dbReference>
<sequence>MLLAAVLAVLSLLSAAGASRCPPASQERGTYTSVVEDKCLQFVFSEKTWVNAKQFCYDRGAALASAETRSKYNTIVGLLKGKFDVSGKFGGRQGFWLGLHDRIWEGRFLWDEGRGNADSKMSWSNWNPGEPNDWTGQDCVYMRRSYGFKWVDVGCGDGFHVNRFYSFACEHGKYIYCMYIPCGHGKYIYCMYIPCGHGKYT</sequence>
<dbReference type="CDD" id="cd00037">
    <property type="entry name" value="CLECT"/>
    <property type="match status" value="1"/>
</dbReference>
<name>A0A7J7KTX2_BUGNE</name>
<feature type="signal peptide" evidence="1">
    <location>
        <begin position="1"/>
        <end position="18"/>
    </location>
</feature>
<feature type="domain" description="C-type lectin" evidence="2">
    <location>
        <begin position="35"/>
        <end position="155"/>
    </location>
</feature>
<keyword evidence="4" id="KW-1185">Reference proteome</keyword>
<dbReference type="InterPro" id="IPR016187">
    <property type="entry name" value="CTDL_fold"/>
</dbReference>
<evidence type="ECO:0000313" key="3">
    <source>
        <dbReference type="EMBL" id="KAF6041656.1"/>
    </source>
</evidence>
<dbReference type="EMBL" id="VXIV02000006">
    <property type="protein sequence ID" value="KAF6041656.1"/>
    <property type="molecule type" value="Genomic_DNA"/>
</dbReference>
<dbReference type="InterPro" id="IPR050801">
    <property type="entry name" value="Ca-Dep_Lectins_ImmuneDev"/>
</dbReference>
<reference evidence="3" key="1">
    <citation type="submission" date="2020-06" db="EMBL/GenBank/DDBJ databases">
        <title>Draft genome of Bugula neritina, a colonial animal packing powerful symbionts and potential medicines.</title>
        <authorList>
            <person name="Rayko M."/>
        </authorList>
    </citation>
    <scope>NUCLEOTIDE SEQUENCE [LARGE SCALE GENOMIC DNA]</scope>
    <source>
        <strain evidence="3">Kwan_BN1</strain>
    </source>
</reference>
<dbReference type="PROSITE" id="PS50041">
    <property type="entry name" value="C_TYPE_LECTIN_2"/>
    <property type="match status" value="1"/>
</dbReference>
<comment type="caution">
    <text evidence="3">The sequence shown here is derived from an EMBL/GenBank/DDBJ whole genome shotgun (WGS) entry which is preliminary data.</text>
</comment>
<dbReference type="Proteomes" id="UP000593567">
    <property type="component" value="Unassembled WGS sequence"/>
</dbReference>
<dbReference type="InterPro" id="IPR016186">
    <property type="entry name" value="C-type_lectin-like/link_sf"/>
</dbReference>
<evidence type="ECO:0000259" key="2">
    <source>
        <dbReference type="PROSITE" id="PS50041"/>
    </source>
</evidence>
<protein>
    <submittedName>
        <fullName evidence="3">CLEC4E</fullName>
    </submittedName>
</protein>
<keyword evidence="1" id="KW-0732">Signal</keyword>
<organism evidence="3 4">
    <name type="scientific">Bugula neritina</name>
    <name type="common">Brown bryozoan</name>
    <name type="synonym">Sertularia neritina</name>
    <dbReference type="NCBI Taxonomy" id="10212"/>
    <lineage>
        <taxon>Eukaryota</taxon>
        <taxon>Metazoa</taxon>
        <taxon>Spiralia</taxon>
        <taxon>Lophotrochozoa</taxon>
        <taxon>Bryozoa</taxon>
        <taxon>Gymnolaemata</taxon>
        <taxon>Cheilostomatida</taxon>
        <taxon>Flustrina</taxon>
        <taxon>Buguloidea</taxon>
        <taxon>Bugulidae</taxon>
        <taxon>Bugula</taxon>
    </lineage>
</organism>
<dbReference type="SUPFAM" id="SSF56436">
    <property type="entry name" value="C-type lectin-like"/>
    <property type="match status" value="1"/>
</dbReference>
<evidence type="ECO:0000313" key="4">
    <source>
        <dbReference type="Proteomes" id="UP000593567"/>
    </source>
</evidence>
<dbReference type="Gene3D" id="3.10.100.10">
    <property type="entry name" value="Mannose-Binding Protein A, subunit A"/>
    <property type="match status" value="1"/>
</dbReference>
<proteinExistence type="predicted"/>
<dbReference type="PANTHER" id="PTHR22801:SF63">
    <property type="entry name" value="C-TYPE LECTIN DOMAIN-CONTAINING PROTEIN"/>
    <property type="match status" value="1"/>
</dbReference>
<dbReference type="PANTHER" id="PTHR22801">
    <property type="entry name" value="LITHOSTATHINE"/>
    <property type="match status" value="1"/>
</dbReference>
<dbReference type="AlphaFoldDB" id="A0A7J7KTX2"/>
<feature type="chain" id="PRO_5029896154" evidence="1">
    <location>
        <begin position="19"/>
        <end position="201"/>
    </location>
</feature>
<accession>A0A7J7KTX2</accession>
<gene>
    <name evidence="3" type="ORF">EB796_000039</name>
</gene>